<sequence>MSLMRHWQKTFKDAGATSDTPKRVLVVGGTINQQQLLALIGASLSEDMKALGEIKSVEAKADLKGALIPKYADYVARLRAEDWQHELLTTYMIWLFDIGRIEAALELGLYCVRKDIPMPERFTRETYVVVADSVLEWAVAEFEADRSPEPFFSTVFGFVDGMNSASPWDLPDKLRAKFYRLAGLLEDKAGRLEAAEACLIQAAALGAQVKTKLGAVQKSLDEKTN</sequence>
<reference evidence="1 2" key="2">
    <citation type="journal article" date="2014" name="Genome Announc.">
        <title>Complete Genome Sequence of the Subsurface, Mesophilic Sulfate-Reducing Bacterium Desulfovibrio aespoeensis Aspo-2.</title>
        <authorList>
            <person name="Pedersen K."/>
            <person name="Bengtsson A."/>
            <person name="Edlund J."/>
            <person name="Rabe L."/>
            <person name="Hazen T."/>
            <person name="Chakraborty R."/>
            <person name="Goodwin L."/>
            <person name="Shapiro N."/>
        </authorList>
    </citation>
    <scope>NUCLEOTIDE SEQUENCE [LARGE SCALE GENOMIC DNA]</scope>
    <source>
        <strain evidence="2">ATCC 700646 / DSM 10631 / Aspo-2</strain>
    </source>
</reference>
<dbReference type="AlphaFoldDB" id="E6VXL4"/>
<accession>E6VXL4</accession>
<evidence type="ECO:0000313" key="2">
    <source>
        <dbReference type="Proteomes" id="UP000002191"/>
    </source>
</evidence>
<dbReference type="eggNOG" id="ENOG50317YS">
    <property type="taxonomic scope" value="Bacteria"/>
</dbReference>
<proteinExistence type="predicted"/>
<dbReference type="GO" id="GO:0004519">
    <property type="term" value="F:endonuclease activity"/>
    <property type="evidence" value="ECO:0007669"/>
    <property type="project" value="InterPro"/>
</dbReference>
<name>E6VXL4_PSEA9</name>
<dbReference type="RefSeq" id="WP_013513409.1">
    <property type="nucleotide sequence ID" value="NC_014844.1"/>
</dbReference>
<dbReference type="InterPro" id="IPR010270">
    <property type="entry name" value="Phage_P2_GpM"/>
</dbReference>
<evidence type="ECO:0000313" key="1">
    <source>
        <dbReference type="EMBL" id="ADU61472.1"/>
    </source>
</evidence>
<protein>
    <submittedName>
        <fullName evidence="1">Small terminase subunit</fullName>
    </submittedName>
</protein>
<keyword evidence="2" id="KW-1185">Reference proteome</keyword>
<dbReference type="STRING" id="643562.Daes_0450"/>
<dbReference type="Pfam" id="PF05944">
    <property type="entry name" value="Phage_term_smal"/>
    <property type="match status" value="1"/>
</dbReference>
<reference evidence="2" key="1">
    <citation type="submission" date="2010-12" db="EMBL/GenBank/DDBJ databases">
        <title>Complete sequence of Desulfovibrio aespoeensis Aspo-2.</title>
        <authorList>
            <consortium name="US DOE Joint Genome Institute"/>
            <person name="Lucas S."/>
            <person name="Copeland A."/>
            <person name="Lapidus A."/>
            <person name="Cheng J.-F."/>
            <person name="Goodwin L."/>
            <person name="Pitluck S."/>
            <person name="Chertkov O."/>
            <person name="Misra M."/>
            <person name="Detter J.C."/>
            <person name="Han C."/>
            <person name="Tapia R."/>
            <person name="Land M."/>
            <person name="Hauser L."/>
            <person name="Kyrpides N."/>
            <person name="Ivanova N."/>
            <person name="Ovchinnikova G."/>
            <person name="Pedersen K."/>
            <person name="Jagevall S."/>
            <person name="Hazen T."/>
            <person name="Woyke T."/>
        </authorList>
    </citation>
    <scope>NUCLEOTIDE SEQUENCE [LARGE SCALE GENOMIC DNA]</scope>
    <source>
        <strain evidence="2">ATCC 700646 / DSM 10631 / Aspo-2</strain>
    </source>
</reference>
<dbReference type="KEGG" id="das:Daes_0450"/>
<gene>
    <name evidence="1" type="ordered locus">Daes_0450</name>
</gene>
<dbReference type="Proteomes" id="UP000002191">
    <property type="component" value="Chromosome"/>
</dbReference>
<organism evidence="1 2">
    <name type="scientific">Pseudodesulfovibrio aespoeensis (strain ATCC 700646 / DSM 10631 / Aspo-2)</name>
    <name type="common">Desulfovibrio aespoeensis</name>
    <dbReference type="NCBI Taxonomy" id="643562"/>
    <lineage>
        <taxon>Bacteria</taxon>
        <taxon>Pseudomonadati</taxon>
        <taxon>Thermodesulfobacteriota</taxon>
        <taxon>Desulfovibrionia</taxon>
        <taxon>Desulfovibrionales</taxon>
        <taxon>Desulfovibrionaceae</taxon>
    </lineage>
</organism>
<dbReference type="EMBL" id="CP002431">
    <property type="protein sequence ID" value="ADU61472.1"/>
    <property type="molecule type" value="Genomic_DNA"/>
</dbReference>
<dbReference type="HOGENOM" id="CLU_076316_2_1_7"/>
<dbReference type="OrthoDB" id="5458186at2"/>
<dbReference type="GO" id="GO:0003677">
    <property type="term" value="F:DNA binding"/>
    <property type="evidence" value="ECO:0007669"/>
    <property type="project" value="InterPro"/>
</dbReference>